<dbReference type="PANTHER" id="PTHR11183">
    <property type="entry name" value="GLYCOGENIN SUBFAMILY MEMBER"/>
    <property type="match status" value="1"/>
</dbReference>
<reference evidence="3 4" key="1">
    <citation type="submission" date="2020-04" db="EMBL/GenBank/DDBJ databases">
        <title>Plant Genome Project.</title>
        <authorList>
            <person name="Zhang R.-G."/>
        </authorList>
    </citation>
    <scope>NUCLEOTIDE SEQUENCE [LARGE SCALE GENOMIC DNA]</scope>
    <source>
        <strain evidence="3">YNK0</strain>
        <tissue evidence="3">Leaf</tissue>
    </source>
</reference>
<dbReference type="SUPFAM" id="SSF53448">
    <property type="entry name" value="Nucleotide-diphospho-sugar transferases"/>
    <property type="match status" value="1"/>
</dbReference>
<dbReference type="InterPro" id="IPR029044">
    <property type="entry name" value="Nucleotide-diphossugar_trans"/>
</dbReference>
<comment type="caution">
    <text evidence="3">The sequence shown here is derived from an EMBL/GenBank/DDBJ whole genome shotgun (WGS) entry which is preliminary data.</text>
</comment>
<feature type="transmembrane region" description="Helical" evidence="2">
    <location>
        <begin position="442"/>
        <end position="461"/>
    </location>
</feature>
<evidence type="ECO:0008006" key="5">
    <source>
        <dbReference type="Google" id="ProtNLM"/>
    </source>
</evidence>
<dbReference type="AlphaFoldDB" id="A0A834ZS34"/>
<evidence type="ECO:0000256" key="2">
    <source>
        <dbReference type="SAM" id="Phobius"/>
    </source>
</evidence>
<dbReference type="InterPro" id="IPR050587">
    <property type="entry name" value="GNT1/Glycosyltrans_8"/>
</dbReference>
<feature type="transmembrane region" description="Helical" evidence="2">
    <location>
        <begin position="467"/>
        <end position="486"/>
    </location>
</feature>
<keyword evidence="1" id="KW-0464">Manganese</keyword>
<dbReference type="EMBL" id="JABCRI010000001">
    <property type="protein sequence ID" value="KAF8412421.1"/>
    <property type="molecule type" value="Genomic_DNA"/>
</dbReference>
<proteinExistence type="predicted"/>
<accession>A0A834ZS34</accession>
<sequence length="518" mass="59366">MAEGERRNFRFLKGLLFVAAVLAAATIRTVVCDAERPYRNAYAAMMYMGTPRDYEFYVATRVMLRSLAKLKVEADLVVIASIDIFSKMRWKIPVVVYYVFKFRRKNFPGETSGDISKPRSWELDGFIETTDDVIGREQEDGAKVVKVENLENPYTKQANFNNRFKLTLNKLYAWSLVRYDRVVMLDSDNLFLHRTDELFQCGQFCAVFINPCIFHTGLFVLQPSMEVFNNMLHELEIGRKNPDGADQGFLSSYFSDLLDKPMFHPPLNGSKLDGNYRLPLGYQMDASYYYLKLKWRIPCGPNSVITFPSASWLKPWYWWSWPVLPLGFSWHEQRRKTLGYSSEVFVVIIQSAMYLAVIAVTRLARPNLSKLCYRHPEKSLSFLQTGLKMTAMWSILAAYIVPIFFIPHTVHPLLGWPLYLLGSSALASIAINVFLLPALAVLTPWLCIAVTLIVMVFPWYSDGVVRALAVFAYAFCCAPIVWNSLVKVMACLQLSVEREAFLPKLGESPQLPEFNKSY</sequence>
<feature type="transmembrane region" description="Helical" evidence="2">
    <location>
        <begin position="385"/>
        <end position="406"/>
    </location>
</feature>
<keyword evidence="4" id="KW-1185">Reference proteome</keyword>
<keyword evidence="2" id="KW-0812">Transmembrane</keyword>
<evidence type="ECO:0000256" key="1">
    <source>
        <dbReference type="ARBA" id="ARBA00023211"/>
    </source>
</evidence>
<keyword evidence="2" id="KW-1133">Transmembrane helix</keyword>
<dbReference type="Proteomes" id="UP000655225">
    <property type="component" value="Unassembled WGS sequence"/>
</dbReference>
<protein>
    <recommendedName>
        <fullName evidence="5">Glucuronosyltransferase PGSIP8</fullName>
    </recommendedName>
</protein>
<organism evidence="3 4">
    <name type="scientific">Tetracentron sinense</name>
    <name type="common">Spur-leaf</name>
    <dbReference type="NCBI Taxonomy" id="13715"/>
    <lineage>
        <taxon>Eukaryota</taxon>
        <taxon>Viridiplantae</taxon>
        <taxon>Streptophyta</taxon>
        <taxon>Embryophyta</taxon>
        <taxon>Tracheophyta</taxon>
        <taxon>Spermatophyta</taxon>
        <taxon>Magnoliopsida</taxon>
        <taxon>Trochodendrales</taxon>
        <taxon>Trochodendraceae</taxon>
        <taxon>Tetracentron</taxon>
    </lineage>
</organism>
<gene>
    <name evidence="3" type="ORF">HHK36_000385</name>
</gene>
<dbReference type="OrthoDB" id="2014201at2759"/>
<name>A0A834ZS34_TETSI</name>
<feature type="transmembrane region" description="Helical" evidence="2">
    <location>
        <begin position="418"/>
        <end position="435"/>
    </location>
</feature>
<dbReference type="Gene3D" id="3.90.550.10">
    <property type="entry name" value="Spore Coat Polysaccharide Biosynthesis Protein SpsA, Chain A"/>
    <property type="match status" value="1"/>
</dbReference>
<dbReference type="OMA" id="FNDMIHE"/>
<feature type="transmembrane region" description="Helical" evidence="2">
    <location>
        <begin position="344"/>
        <end position="364"/>
    </location>
</feature>
<evidence type="ECO:0000313" key="4">
    <source>
        <dbReference type="Proteomes" id="UP000655225"/>
    </source>
</evidence>
<evidence type="ECO:0000313" key="3">
    <source>
        <dbReference type="EMBL" id="KAF8412421.1"/>
    </source>
</evidence>
<keyword evidence="2" id="KW-0472">Membrane</keyword>